<dbReference type="WBParaSite" id="jg11141">
    <property type="protein sequence ID" value="jg11141"/>
    <property type="gene ID" value="jg11141"/>
</dbReference>
<evidence type="ECO:0000313" key="2">
    <source>
        <dbReference type="Proteomes" id="UP000887574"/>
    </source>
</evidence>
<accession>A0A915CPE4</accession>
<keyword evidence="2" id="KW-1185">Reference proteome</keyword>
<name>A0A915CPE4_9BILA</name>
<proteinExistence type="predicted"/>
<protein>
    <submittedName>
        <fullName evidence="3">Uncharacterized protein</fullName>
    </submittedName>
</protein>
<dbReference type="AlphaFoldDB" id="A0A915CPE4"/>
<dbReference type="Proteomes" id="UP000887574">
    <property type="component" value="Unplaced"/>
</dbReference>
<evidence type="ECO:0000256" key="1">
    <source>
        <dbReference type="SAM" id="MobiDB-lite"/>
    </source>
</evidence>
<sequence>MGMVDEGSPAVSPEKNNFGSEMSYESVEMDANRTKSVSRPLKKVIDHIVDLQHELNNPISFSARSAGEQMPTAMESVQQLILQLSTLVQFKRN</sequence>
<feature type="region of interest" description="Disordered" evidence="1">
    <location>
        <begin position="1"/>
        <end position="36"/>
    </location>
</feature>
<reference evidence="3" key="1">
    <citation type="submission" date="2022-11" db="UniProtKB">
        <authorList>
            <consortium name="WormBaseParasite"/>
        </authorList>
    </citation>
    <scope>IDENTIFICATION</scope>
</reference>
<organism evidence="2 3">
    <name type="scientific">Ditylenchus dipsaci</name>
    <dbReference type="NCBI Taxonomy" id="166011"/>
    <lineage>
        <taxon>Eukaryota</taxon>
        <taxon>Metazoa</taxon>
        <taxon>Ecdysozoa</taxon>
        <taxon>Nematoda</taxon>
        <taxon>Chromadorea</taxon>
        <taxon>Rhabditida</taxon>
        <taxon>Tylenchina</taxon>
        <taxon>Tylenchomorpha</taxon>
        <taxon>Sphaerularioidea</taxon>
        <taxon>Anguinidae</taxon>
        <taxon>Anguininae</taxon>
        <taxon>Ditylenchus</taxon>
    </lineage>
</organism>
<evidence type="ECO:0000313" key="3">
    <source>
        <dbReference type="WBParaSite" id="jg11141"/>
    </source>
</evidence>